<protein>
    <submittedName>
        <fullName evidence="2">Uncharacterized protein</fullName>
    </submittedName>
</protein>
<evidence type="ECO:0000256" key="1">
    <source>
        <dbReference type="SAM" id="MobiDB-lite"/>
    </source>
</evidence>
<reference evidence="2 3" key="1">
    <citation type="journal article" date="2014" name="Agronomy (Basel)">
        <title>A Draft Genome Sequence for Ensete ventricosum, the Drought-Tolerant Tree Against Hunger.</title>
        <authorList>
            <person name="Harrison J."/>
            <person name="Moore K.A."/>
            <person name="Paszkiewicz K."/>
            <person name="Jones T."/>
            <person name="Grant M."/>
            <person name="Ambacheew D."/>
            <person name="Muzemil S."/>
            <person name="Studholme D.J."/>
        </authorList>
    </citation>
    <scope>NUCLEOTIDE SEQUENCE [LARGE SCALE GENOMIC DNA]</scope>
</reference>
<dbReference type="EMBL" id="AMZH03018122">
    <property type="protein sequence ID" value="RRT42038.1"/>
    <property type="molecule type" value="Genomic_DNA"/>
</dbReference>
<accession>A0A426XRD1</accession>
<organism evidence="2 3">
    <name type="scientific">Ensete ventricosum</name>
    <name type="common">Abyssinian banana</name>
    <name type="synonym">Musa ensete</name>
    <dbReference type="NCBI Taxonomy" id="4639"/>
    <lineage>
        <taxon>Eukaryota</taxon>
        <taxon>Viridiplantae</taxon>
        <taxon>Streptophyta</taxon>
        <taxon>Embryophyta</taxon>
        <taxon>Tracheophyta</taxon>
        <taxon>Spermatophyta</taxon>
        <taxon>Magnoliopsida</taxon>
        <taxon>Liliopsida</taxon>
        <taxon>Zingiberales</taxon>
        <taxon>Musaceae</taxon>
        <taxon>Ensete</taxon>
    </lineage>
</organism>
<comment type="caution">
    <text evidence="2">The sequence shown here is derived from an EMBL/GenBank/DDBJ whole genome shotgun (WGS) entry which is preliminary data.</text>
</comment>
<proteinExistence type="predicted"/>
<gene>
    <name evidence="2" type="ORF">B296_00046295</name>
</gene>
<name>A0A426XRD1_ENSVE</name>
<sequence length="91" mass="9949">MKASVGRCVPVVAPLTTKLEMNLKHESVSIEKPIPWTMPKVDFYTLGQATSHTVVRLRAFGAMLSPQSQATATMSYGQSHPGISGDEYDIR</sequence>
<dbReference type="Proteomes" id="UP000287651">
    <property type="component" value="Unassembled WGS sequence"/>
</dbReference>
<evidence type="ECO:0000313" key="2">
    <source>
        <dbReference type="EMBL" id="RRT42038.1"/>
    </source>
</evidence>
<dbReference type="AlphaFoldDB" id="A0A426XRD1"/>
<feature type="region of interest" description="Disordered" evidence="1">
    <location>
        <begin position="71"/>
        <end position="91"/>
    </location>
</feature>
<evidence type="ECO:0000313" key="3">
    <source>
        <dbReference type="Proteomes" id="UP000287651"/>
    </source>
</evidence>